<evidence type="ECO:0000313" key="1">
    <source>
        <dbReference type="EMBL" id="RAI29969.1"/>
    </source>
</evidence>
<dbReference type="Gene3D" id="1.10.10.1100">
    <property type="entry name" value="BFD-like [2Fe-2S]-binding domain"/>
    <property type="match status" value="1"/>
</dbReference>
<evidence type="ECO:0008006" key="3">
    <source>
        <dbReference type="Google" id="ProtNLM"/>
    </source>
</evidence>
<dbReference type="EMBL" id="NPEV01000001">
    <property type="protein sequence ID" value="RAI29969.1"/>
    <property type="molecule type" value="Genomic_DNA"/>
</dbReference>
<proteinExistence type="predicted"/>
<dbReference type="AlphaFoldDB" id="A0A327JU07"/>
<accession>A0A327JU07</accession>
<keyword evidence="2" id="KW-1185">Reference proteome</keyword>
<organism evidence="1 2">
    <name type="scientific">Rhodobium orientis</name>
    <dbReference type="NCBI Taxonomy" id="34017"/>
    <lineage>
        <taxon>Bacteria</taxon>
        <taxon>Pseudomonadati</taxon>
        <taxon>Pseudomonadota</taxon>
        <taxon>Alphaproteobacteria</taxon>
        <taxon>Hyphomicrobiales</taxon>
        <taxon>Rhodobiaceae</taxon>
        <taxon>Rhodobium</taxon>
    </lineage>
</organism>
<gene>
    <name evidence="1" type="ORF">CH339_00055</name>
</gene>
<dbReference type="RefSeq" id="WP_111432223.1">
    <property type="nucleotide sequence ID" value="NZ_JACIGG010000001.1"/>
</dbReference>
<evidence type="ECO:0000313" key="2">
    <source>
        <dbReference type="Proteomes" id="UP000249299"/>
    </source>
</evidence>
<reference evidence="1 2" key="1">
    <citation type="submission" date="2017-07" db="EMBL/GenBank/DDBJ databases">
        <title>Draft Genome Sequences of Select Purple Nonsulfur Bacteria.</title>
        <authorList>
            <person name="Lasarre B."/>
            <person name="Mckinlay J.B."/>
        </authorList>
    </citation>
    <scope>NUCLEOTIDE SEQUENCE [LARGE SCALE GENOMIC DNA]</scope>
    <source>
        <strain evidence="1 2">DSM 11290</strain>
    </source>
</reference>
<dbReference type="Proteomes" id="UP000249299">
    <property type="component" value="Unassembled WGS sequence"/>
</dbReference>
<comment type="caution">
    <text evidence="1">The sequence shown here is derived from an EMBL/GenBank/DDBJ whole genome shotgun (WGS) entry which is preliminary data.</text>
</comment>
<dbReference type="OrthoDB" id="7428628at2"/>
<sequence>MIVCSCNVISDFEIEEAVLGLLEDDPWRLIVPGHVYKEMRKRGKCCNCFPNVVQIIERVTERFHRTLGTADADRTAAFLSNLKAEHRRIVEMRRARREAAAKQWKKTIAA</sequence>
<protein>
    <recommendedName>
        <fullName evidence="3">(2Fe-2S)-binding protein</fullName>
    </recommendedName>
</protein>
<name>A0A327JU07_9HYPH</name>
<dbReference type="InterPro" id="IPR041854">
    <property type="entry name" value="BFD-like_2Fe2S-bd_dom_sf"/>
</dbReference>